<dbReference type="PANTHER" id="PTHR46797">
    <property type="entry name" value="HTH-TYPE TRANSCRIPTIONAL REGULATOR"/>
    <property type="match status" value="1"/>
</dbReference>
<dbReference type="InterPro" id="IPR001387">
    <property type="entry name" value="Cro/C1-type_HTH"/>
</dbReference>
<dbReference type="Gene3D" id="1.10.260.40">
    <property type="entry name" value="lambda repressor-like DNA-binding domains"/>
    <property type="match status" value="1"/>
</dbReference>
<dbReference type="Pfam" id="PF01381">
    <property type="entry name" value="HTH_3"/>
    <property type="match status" value="1"/>
</dbReference>
<gene>
    <name evidence="5" type="ORF">GMI68_04720</name>
</gene>
<dbReference type="PROSITE" id="PS50943">
    <property type="entry name" value="HTH_CROC1"/>
    <property type="match status" value="1"/>
</dbReference>
<proteinExistence type="predicted"/>
<dbReference type="SUPFAM" id="SSF47413">
    <property type="entry name" value="lambda repressor-like DNA-binding domains"/>
    <property type="match status" value="1"/>
</dbReference>
<keyword evidence="1" id="KW-0805">Transcription regulation</keyword>
<dbReference type="CDD" id="cd00093">
    <property type="entry name" value="HTH_XRE"/>
    <property type="match status" value="1"/>
</dbReference>
<protein>
    <submittedName>
        <fullName evidence="5">Helix-turn-helix domain-containing protein</fullName>
    </submittedName>
</protein>
<evidence type="ECO:0000259" key="4">
    <source>
        <dbReference type="PROSITE" id="PS50943"/>
    </source>
</evidence>
<dbReference type="Proteomes" id="UP000636394">
    <property type="component" value="Unassembled WGS sequence"/>
</dbReference>
<dbReference type="RefSeq" id="WP_165058717.1">
    <property type="nucleotide sequence ID" value="NZ_CP072829.1"/>
</dbReference>
<evidence type="ECO:0000256" key="1">
    <source>
        <dbReference type="ARBA" id="ARBA00023015"/>
    </source>
</evidence>
<feature type="domain" description="HTH cro/C1-type" evidence="4">
    <location>
        <begin position="13"/>
        <end position="68"/>
    </location>
</feature>
<dbReference type="PANTHER" id="PTHR46797:SF23">
    <property type="entry name" value="HTH-TYPE TRANSCRIPTIONAL REGULATOR SUTR"/>
    <property type="match status" value="1"/>
</dbReference>
<evidence type="ECO:0000313" key="6">
    <source>
        <dbReference type="Proteomes" id="UP000636394"/>
    </source>
</evidence>
<keyword evidence="6" id="KW-1185">Reference proteome</keyword>
<keyword evidence="3" id="KW-0804">Transcription</keyword>
<dbReference type="InterPro" id="IPR050807">
    <property type="entry name" value="TransReg_Diox_bact_type"/>
</dbReference>
<reference evidence="5 6" key="1">
    <citation type="submission" date="2019-11" db="EMBL/GenBank/DDBJ databases">
        <title>Eggerthellaceae novel genus isolated from the rectal contents of marmort.</title>
        <authorList>
            <person name="Zhang G."/>
        </authorList>
    </citation>
    <scope>NUCLEOTIDE SEQUENCE [LARGE SCALE GENOMIC DNA]</scope>
    <source>
        <strain evidence="6">zg-886</strain>
    </source>
</reference>
<name>A0ABX0IIK8_9ACTN</name>
<evidence type="ECO:0000256" key="2">
    <source>
        <dbReference type="ARBA" id="ARBA00023125"/>
    </source>
</evidence>
<dbReference type="InterPro" id="IPR010982">
    <property type="entry name" value="Lambda_DNA-bd_dom_sf"/>
</dbReference>
<evidence type="ECO:0000256" key="3">
    <source>
        <dbReference type="ARBA" id="ARBA00023163"/>
    </source>
</evidence>
<organism evidence="5 6">
    <name type="scientific">Xiamenia xianingshaonis</name>
    <dbReference type="NCBI Taxonomy" id="2682776"/>
    <lineage>
        <taxon>Bacteria</taxon>
        <taxon>Bacillati</taxon>
        <taxon>Actinomycetota</taxon>
        <taxon>Coriobacteriia</taxon>
        <taxon>Eggerthellales</taxon>
        <taxon>Eggerthellaceae</taxon>
        <taxon>Xiamenia</taxon>
    </lineage>
</organism>
<comment type="caution">
    <text evidence="5">The sequence shown here is derived from an EMBL/GenBank/DDBJ whole genome shotgun (WGS) entry which is preliminary data.</text>
</comment>
<accession>A0ABX0IIK8</accession>
<dbReference type="SMART" id="SM00530">
    <property type="entry name" value="HTH_XRE"/>
    <property type="match status" value="1"/>
</dbReference>
<dbReference type="EMBL" id="WPCR01000005">
    <property type="protein sequence ID" value="NHM14073.1"/>
    <property type="molecule type" value="Genomic_DNA"/>
</dbReference>
<sequence>MDTDLQKRLGTRLRELRKERTGLSQEKFAHEISADRTYYASIEQGRHAASITMLSKIAKGLGMTLEELFKGL</sequence>
<evidence type="ECO:0000313" key="5">
    <source>
        <dbReference type="EMBL" id="NHM14073.1"/>
    </source>
</evidence>
<keyword evidence="2" id="KW-0238">DNA-binding</keyword>